<dbReference type="Pfam" id="PF24605">
    <property type="entry name" value="CEMIP_X"/>
    <property type="match status" value="1"/>
</dbReference>
<dbReference type="EMBL" id="CAJPWZ010001918">
    <property type="protein sequence ID" value="CAG2226555.1"/>
    <property type="molecule type" value="Genomic_DNA"/>
</dbReference>
<dbReference type="GO" id="GO:0004415">
    <property type="term" value="F:hyalurononglucosaminidase activity"/>
    <property type="evidence" value="ECO:0007669"/>
    <property type="project" value="UniProtKB-EC"/>
</dbReference>
<feature type="domain" description="CEMIP" evidence="2">
    <location>
        <begin position="55"/>
        <end position="143"/>
    </location>
</feature>
<dbReference type="AlphaFoldDB" id="A0A8S3SZD3"/>
<dbReference type="InterPro" id="IPR055400">
    <property type="entry name" value="CEMIP_X"/>
</dbReference>
<name>A0A8S3SZD3_MYTED</name>
<evidence type="ECO:0000259" key="2">
    <source>
        <dbReference type="Pfam" id="PF24605"/>
    </source>
</evidence>
<keyword evidence="4" id="KW-1185">Reference proteome</keyword>
<evidence type="ECO:0000256" key="1">
    <source>
        <dbReference type="SAM" id="MobiDB-lite"/>
    </source>
</evidence>
<sequence length="193" mass="22078">MGLKKGNTIVEWTKTKTDNTMGKKRKQNKTMVEKTKTDNTMLNIKIDASSPEHGQTESIMVRDDQPDSPETLTGVETNEFLTILGGTHSYTLHWSNGIPRKFAKYTKGVELNQYVRVGMCMPSDATFNLFTRTPLRRLKLVDWTEVQSIEELDSDTLGISRFGKYKTNGWKEIINCFVNYRIRGLERSETSSL</sequence>
<comment type="caution">
    <text evidence="3">The sequence shown here is derived from an EMBL/GenBank/DDBJ whole genome shotgun (WGS) entry which is preliminary data.</text>
</comment>
<protein>
    <submittedName>
        <fullName evidence="3">TEME2</fullName>
        <ecNumber evidence="3">3.2.1.35</ecNumber>
    </submittedName>
</protein>
<dbReference type="EC" id="3.2.1.35" evidence="3"/>
<evidence type="ECO:0000313" key="3">
    <source>
        <dbReference type="EMBL" id="CAG2226555.1"/>
    </source>
</evidence>
<proteinExistence type="predicted"/>
<dbReference type="Proteomes" id="UP000683360">
    <property type="component" value="Unassembled WGS sequence"/>
</dbReference>
<evidence type="ECO:0000313" key="4">
    <source>
        <dbReference type="Proteomes" id="UP000683360"/>
    </source>
</evidence>
<dbReference type="OrthoDB" id="190675at2759"/>
<reference evidence="3" key="1">
    <citation type="submission" date="2021-03" db="EMBL/GenBank/DDBJ databases">
        <authorList>
            <person name="Bekaert M."/>
        </authorList>
    </citation>
    <scope>NUCLEOTIDE SEQUENCE</scope>
</reference>
<gene>
    <name evidence="3" type="ORF">MEDL_39643</name>
</gene>
<accession>A0A8S3SZD3</accession>
<keyword evidence="3" id="KW-0378">Hydrolase</keyword>
<organism evidence="3 4">
    <name type="scientific">Mytilus edulis</name>
    <name type="common">Blue mussel</name>
    <dbReference type="NCBI Taxonomy" id="6550"/>
    <lineage>
        <taxon>Eukaryota</taxon>
        <taxon>Metazoa</taxon>
        <taxon>Spiralia</taxon>
        <taxon>Lophotrochozoa</taxon>
        <taxon>Mollusca</taxon>
        <taxon>Bivalvia</taxon>
        <taxon>Autobranchia</taxon>
        <taxon>Pteriomorphia</taxon>
        <taxon>Mytilida</taxon>
        <taxon>Mytiloidea</taxon>
        <taxon>Mytilidae</taxon>
        <taxon>Mytilinae</taxon>
        <taxon>Mytilus</taxon>
    </lineage>
</organism>
<keyword evidence="3" id="KW-0326">Glycosidase</keyword>
<feature type="region of interest" description="Disordered" evidence="1">
    <location>
        <begin position="48"/>
        <end position="68"/>
    </location>
</feature>